<keyword evidence="1" id="KW-0732">Signal</keyword>
<dbReference type="EMBL" id="JBEDNZ010000014">
    <property type="protein sequence ID" value="KAL0829927.1"/>
    <property type="molecule type" value="Genomic_DNA"/>
</dbReference>
<dbReference type="Proteomes" id="UP001549921">
    <property type="component" value="Unassembled WGS sequence"/>
</dbReference>
<gene>
    <name evidence="2" type="ORF">ABMA28_003400</name>
</gene>
<dbReference type="AlphaFoldDB" id="A0ABD0SVZ2"/>
<evidence type="ECO:0000313" key="2">
    <source>
        <dbReference type="EMBL" id="KAL0829927.1"/>
    </source>
</evidence>
<sequence length="233" mass="26296">MENKVFVLFLLVSVYGQDTNSDEDNFSYPCDSLTLDCVRNYFKDTGLCTEASHEDGQPIHKDREMTYVPRINVTIDSYEAVLTFYGTGIEAFYINKDTNNLVMAVSSEGINLYSPRTNYYIDQRAREPLVVQDYVNNTYFSVLTAVIPSAGKGGISGTKVSAYNTQPIPILNLGPEITKSSNPAVQKVYQGFLDDIPASVEELLLTKAPYFFYNYLQNYICDFGFEFVGEMKH</sequence>
<protein>
    <submittedName>
        <fullName evidence="2">Uncharacterized protein</fullName>
    </submittedName>
</protein>
<feature type="signal peptide" evidence="1">
    <location>
        <begin position="1"/>
        <end position="16"/>
    </location>
</feature>
<reference evidence="2 3" key="1">
    <citation type="submission" date="2024-06" db="EMBL/GenBank/DDBJ databases">
        <title>A chromosome-level genome assembly of beet webworm, Loxostege sticticalis.</title>
        <authorList>
            <person name="Zhang Y."/>
        </authorList>
    </citation>
    <scope>NUCLEOTIDE SEQUENCE [LARGE SCALE GENOMIC DNA]</scope>
    <source>
        <strain evidence="2">AQ028</strain>
        <tissue evidence="2">Male pupae</tissue>
    </source>
</reference>
<proteinExistence type="predicted"/>
<evidence type="ECO:0000256" key="1">
    <source>
        <dbReference type="SAM" id="SignalP"/>
    </source>
</evidence>
<accession>A0ABD0SVZ2</accession>
<comment type="caution">
    <text evidence="2">The sequence shown here is derived from an EMBL/GenBank/DDBJ whole genome shotgun (WGS) entry which is preliminary data.</text>
</comment>
<name>A0ABD0SVZ2_LOXSC</name>
<organism evidence="2 3">
    <name type="scientific">Loxostege sticticalis</name>
    <name type="common">Beet webworm moth</name>
    <dbReference type="NCBI Taxonomy" id="481309"/>
    <lineage>
        <taxon>Eukaryota</taxon>
        <taxon>Metazoa</taxon>
        <taxon>Ecdysozoa</taxon>
        <taxon>Arthropoda</taxon>
        <taxon>Hexapoda</taxon>
        <taxon>Insecta</taxon>
        <taxon>Pterygota</taxon>
        <taxon>Neoptera</taxon>
        <taxon>Endopterygota</taxon>
        <taxon>Lepidoptera</taxon>
        <taxon>Glossata</taxon>
        <taxon>Ditrysia</taxon>
        <taxon>Pyraloidea</taxon>
        <taxon>Crambidae</taxon>
        <taxon>Pyraustinae</taxon>
        <taxon>Loxostege</taxon>
    </lineage>
</organism>
<feature type="chain" id="PRO_5044876586" evidence="1">
    <location>
        <begin position="17"/>
        <end position="233"/>
    </location>
</feature>
<evidence type="ECO:0000313" key="3">
    <source>
        <dbReference type="Proteomes" id="UP001549921"/>
    </source>
</evidence>